<name>A0ABX6T0V0_9SPHN</name>
<proteinExistence type="inferred from homology"/>
<dbReference type="PRINTS" id="PR00377">
    <property type="entry name" value="IMPHPHTASES"/>
</dbReference>
<reference evidence="2 3" key="1">
    <citation type="submission" date="2020-08" db="EMBL/GenBank/DDBJ databases">
        <title>Genome sequence of Sphingomonas daechungensis KACC 18115T.</title>
        <authorList>
            <person name="Hyun D.-W."/>
            <person name="Bae J.-W."/>
        </authorList>
    </citation>
    <scope>NUCLEOTIDE SEQUENCE [LARGE SCALE GENOMIC DNA]</scope>
    <source>
        <strain evidence="2 3">KACC 18115</strain>
    </source>
</reference>
<dbReference type="SUPFAM" id="SSF56655">
    <property type="entry name" value="Carbohydrate phosphatase"/>
    <property type="match status" value="1"/>
</dbReference>
<dbReference type="RefSeq" id="WP_187714887.1">
    <property type="nucleotide sequence ID" value="NZ_BAABJC010000001.1"/>
</dbReference>
<dbReference type="InterPro" id="IPR000760">
    <property type="entry name" value="Inositol_monophosphatase-like"/>
</dbReference>
<dbReference type="Proteomes" id="UP000516134">
    <property type="component" value="Chromosome"/>
</dbReference>
<protein>
    <submittedName>
        <fullName evidence="2">Histidinol-phosphatase</fullName>
    </submittedName>
</protein>
<dbReference type="PANTHER" id="PTHR20854">
    <property type="entry name" value="INOSITOL MONOPHOSPHATASE"/>
    <property type="match status" value="1"/>
</dbReference>
<dbReference type="PANTHER" id="PTHR20854:SF4">
    <property type="entry name" value="INOSITOL-1-MONOPHOSPHATASE-RELATED"/>
    <property type="match status" value="1"/>
</dbReference>
<organism evidence="2 3">
    <name type="scientific">Sphingomonas daechungensis</name>
    <dbReference type="NCBI Taxonomy" id="1176646"/>
    <lineage>
        <taxon>Bacteria</taxon>
        <taxon>Pseudomonadati</taxon>
        <taxon>Pseudomonadota</taxon>
        <taxon>Alphaproteobacteria</taxon>
        <taxon>Sphingomonadales</taxon>
        <taxon>Sphingomonadaceae</taxon>
        <taxon>Sphingomonas</taxon>
    </lineage>
</organism>
<dbReference type="Pfam" id="PF00459">
    <property type="entry name" value="Inositol_P"/>
    <property type="match status" value="1"/>
</dbReference>
<sequence>MDVTPDLIAFAEELAAVARVETLERWASSVAADDKGKGLYDPVTDADREAERAMRDLITSRYPDHGITGEEWPDQAASGPYSWSLDPVDGTRSFICQLPNWVTLAGLLHSEQAVLGLIDAPCLNELYIGHGSEAWLITGRSRTRVRTSDCTDIADARLSTTDPFLFNDGSEEAFEALRRSVRVTRYGHDGYAYARLAAGSLDLVIEAGLKPHDYNALIPVIRGAGGVIGDWGGGEDFTGGKIIAAATRELYEEAVRAFEAFA</sequence>
<comment type="similarity">
    <text evidence="1">Belongs to the inositol monophosphatase superfamily.</text>
</comment>
<dbReference type="Gene3D" id="3.30.540.10">
    <property type="entry name" value="Fructose-1,6-Bisphosphatase, subunit A, domain 1"/>
    <property type="match status" value="1"/>
</dbReference>
<accession>A0ABX6T0V0</accession>
<evidence type="ECO:0000313" key="2">
    <source>
        <dbReference type="EMBL" id="QNP43457.1"/>
    </source>
</evidence>
<dbReference type="EMBL" id="CP060780">
    <property type="protein sequence ID" value="QNP43457.1"/>
    <property type="molecule type" value="Genomic_DNA"/>
</dbReference>
<keyword evidence="3" id="KW-1185">Reference proteome</keyword>
<evidence type="ECO:0000256" key="1">
    <source>
        <dbReference type="ARBA" id="ARBA00009759"/>
    </source>
</evidence>
<gene>
    <name evidence="2" type="ORF">H9L15_01150</name>
</gene>
<dbReference type="Gene3D" id="3.40.190.80">
    <property type="match status" value="1"/>
</dbReference>
<evidence type="ECO:0000313" key="3">
    <source>
        <dbReference type="Proteomes" id="UP000516134"/>
    </source>
</evidence>